<dbReference type="PROSITE" id="PS50112">
    <property type="entry name" value="PAS"/>
    <property type="match status" value="1"/>
</dbReference>
<dbReference type="FunFam" id="3.30.565.10:FF:000006">
    <property type="entry name" value="Sensor histidine kinase WalK"/>
    <property type="match status" value="1"/>
</dbReference>
<comment type="catalytic activity">
    <reaction evidence="1">
        <text>ATP + protein L-histidine = ADP + protein N-phospho-L-histidine.</text>
        <dbReference type="EC" id="2.7.13.3"/>
    </reaction>
</comment>
<feature type="domain" description="PAS" evidence="14">
    <location>
        <begin position="418"/>
        <end position="465"/>
    </location>
</feature>
<dbReference type="CDD" id="cd00082">
    <property type="entry name" value="HisKA"/>
    <property type="match status" value="1"/>
</dbReference>
<evidence type="ECO:0000256" key="5">
    <source>
        <dbReference type="ARBA" id="ARBA00022553"/>
    </source>
</evidence>
<dbReference type="GO" id="GO:0009927">
    <property type="term" value="F:histidine phosphotransfer kinase activity"/>
    <property type="evidence" value="ECO:0007669"/>
    <property type="project" value="TreeGrafter"/>
</dbReference>
<dbReference type="Pfam" id="PF02518">
    <property type="entry name" value="HATPase_c"/>
    <property type="match status" value="1"/>
</dbReference>
<dbReference type="PROSITE" id="PS50109">
    <property type="entry name" value="HIS_KIN"/>
    <property type="match status" value="1"/>
</dbReference>
<evidence type="ECO:0000256" key="10">
    <source>
        <dbReference type="ARBA" id="ARBA00023012"/>
    </source>
</evidence>
<dbReference type="SUPFAM" id="SSF55874">
    <property type="entry name" value="ATPase domain of HSP90 chaperone/DNA topoisomerase II/histidine kinase"/>
    <property type="match status" value="1"/>
</dbReference>
<evidence type="ECO:0000256" key="2">
    <source>
        <dbReference type="ARBA" id="ARBA00004429"/>
    </source>
</evidence>
<comment type="subcellular location">
    <subcellularLocation>
        <location evidence="2">Cell inner membrane</location>
        <topology evidence="2">Multi-pass membrane protein</topology>
    </subcellularLocation>
</comment>
<evidence type="ECO:0000256" key="9">
    <source>
        <dbReference type="ARBA" id="ARBA00022989"/>
    </source>
</evidence>
<dbReference type="SUPFAM" id="SSF55785">
    <property type="entry name" value="PYP-like sensor domain (PAS domain)"/>
    <property type="match status" value="1"/>
</dbReference>
<dbReference type="CDD" id="cd00130">
    <property type="entry name" value="PAS"/>
    <property type="match status" value="1"/>
</dbReference>
<evidence type="ECO:0000256" key="7">
    <source>
        <dbReference type="ARBA" id="ARBA00022692"/>
    </source>
</evidence>
<dbReference type="Proteomes" id="UP000571084">
    <property type="component" value="Unassembled WGS sequence"/>
</dbReference>
<evidence type="ECO:0000259" key="15">
    <source>
        <dbReference type="PROSITE" id="PS50885"/>
    </source>
</evidence>
<dbReference type="PANTHER" id="PTHR43047:SF72">
    <property type="entry name" value="OSMOSENSING HISTIDINE PROTEIN KINASE SLN1"/>
    <property type="match status" value="1"/>
</dbReference>
<evidence type="ECO:0000259" key="14">
    <source>
        <dbReference type="PROSITE" id="PS50112"/>
    </source>
</evidence>
<dbReference type="InterPro" id="IPR035965">
    <property type="entry name" value="PAS-like_dom_sf"/>
</dbReference>
<evidence type="ECO:0000256" key="3">
    <source>
        <dbReference type="ARBA" id="ARBA00012438"/>
    </source>
</evidence>
<evidence type="ECO:0000256" key="12">
    <source>
        <dbReference type="SAM" id="Phobius"/>
    </source>
</evidence>
<dbReference type="EMBL" id="JACHHQ010000004">
    <property type="protein sequence ID" value="MBB5200397.1"/>
    <property type="molecule type" value="Genomic_DNA"/>
</dbReference>
<keyword evidence="8" id="KW-0418">Kinase</keyword>
<dbReference type="EC" id="2.7.13.3" evidence="3"/>
<feature type="transmembrane region" description="Helical" evidence="12">
    <location>
        <begin position="313"/>
        <end position="332"/>
    </location>
</feature>
<dbReference type="Gene3D" id="3.30.565.10">
    <property type="entry name" value="Histidine kinase-like ATPase, C-terminal domain"/>
    <property type="match status" value="1"/>
</dbReference>
<reference evidence="16 17" key="1">
    <citation type="submission" date="2020-08" db="EMBL/GenBank/DDBJ databases">
        <title>Genomic Encyclopedia of Type Strains, Phase IV (KMG-IV): sequencing the most valuable type-strain genomes for metagenomic binning, comparative biology and taxonomic classification.</title>
        <authorList>
            <person name="Goeker M."/>
        </authorList>
    </citation>
    <scope>NUCLEOTIDE SEQUENCE [LARGE SCALE GENOMIC DNA]</scope>
    <source>
        <strain evidence="16 17">DSM 23240</strain>
    </source>
</reference>
<dbReference type="Pfam" id="PF00989">
    <property type="entry name" value="PAS"/>
    <property type="match status" value="1"/>
</dbReference>
<dbReference type="InterPro" id="IPR033479">
    <property type="entry name" value="dCache_1"/>
</dbReference>
<dbReference type="AlphaFoldDB" id="A0A840RPT9"/>
<dbReference type="InterPro" id="IPR003661">
    <property type="entry name" value="HisK_dim/P_dom"/>
</dbReference>
<dbReference type="PANTHER" id="PTHR43047">
    <property type="entry name" value="TWO-COMPONENT HISTIDINE PROTEIN KINASE"/>
    <property type="match status" value="1"/>
</dbReference>
<dbReference type="InterPro" id="IPR005467">
    <property type="entry name" value="His_kinase_dom"/>
</dbReference>
<keyword evidence="4" id="KW-1003">Cell membrane</keyword>
<dbReference type="InterPro" id="IPR000014">
    <property type="entry name" value="PAS"/>
</dbReference>
<dbReference type="SMART" id="SM00388">
    <property type="entry name" value="HisKA"/>
    <property type="match status" value="1"/>
</dbReference>
<dbReference type="InterPro" id="IPR003660">
    <property type="entry name" value="HAMP_dom"/>
</dbReference>
<protein>
    <recommendedName>
        <fullName evidence="3">histidine kinase</fullName>
        <ecNumber evidence="3">2.7.13.3</ecNumber>
    </recommendedName>
</protein>
<evidence type="ECO:0000256" key="1">
    <source>
        <dbReference type="ARBA" id="ARBA00000085"/>
    </source>
</evidence>
<dbReference type="Pfam" id="PF02743">
    <property type="entry name" value="dCache_1"/>
    <property type="match status" value="1"/>
</dbReference>
<proteinExistence type="predicted"/>
<dbReference type="PRINTS" id="PR00344">
    <property type="entry name" value="BCTRLSENSOR"/>
</dbReference>
<comment type="caution">
    <text evidence="16">The sequence shown here is derived from an EMBL/GenBank/DDBJ whole genome shotgun (WGS) entry which is preliminary data.</text>
</comment>
<dbReference type="InterPro" id="IPR036890">
    <property type="entry name" value="HATPase_C_sf"/>
</dbReference>
<gene>
    <name evidence="16" type="ORF">HNR39_002232</name>
</gene>
<keyword evidence="10" id="KW-0902">Two-component regulatory system</keyword>
<dbReference type="InterPro" id="IPR003594">
    <property type="entry name" value="HATPase_dom"/>
</dbReference>
<dbReference type="SMART" id="SM00387">
    <property type="entry name" value="HATPase_c"/>
    <property type="match status" value="1"/>
</dbReference>
<dbReference type="SUPFAM" id="SSF47384">
    <property type="entry name" value="Homodimeric domain of signal transducing histidine kinase"/>
    <property type="match status" value="1"/>
</dbReference>
<evidence type="ECO:0000313" key="17">
    <source>
        <dbReference type="Proteomes" id="UP000571084"/>
    </source>
</evidence>
<dbReference type="FunFam" id="1.10.287.130:FF:000001">
    <property type="entry name" value="Two-component sensor histidine kinase"/>
    <property type="match status" value="1"/>
</dbReference>
<evidence type="ECO:0000313" key="16">
    <source>
        <dbReference type="EMBL" id="MBB5200397.1"/>
    </source>
</evidence>
<keyword evidence="7 12" id="KW-0812">Transmembrane</keyword>
<dbReference type="GO" id="GO:0006355">
    <property type="term" value="P:regulation of DNA-templated transcription"/>
    <property type="evidence" value="ECO:0007669"/>
    <property type="project" value="InterPro"/>
</dbReference>
<dbReference type="InterPro" id="IPR004358">
    <property type="entry name" value="Sig_transdc_His_kin-like_C"/>
</dbReference>
<keyword evidence="5" id="KW-0597">Phosphoprotein</keyword>
<dbReference type="Gene3D" id="1.10.287.130">
    <property type="match status" value="1"/>
</dbReference>
<organism evidence="16 17">
    <name type="scientific">Glaciimonas immobilis</name>
    <dbReference type="NCBI Taxonomy" id="728004"/>
    <lineage>
        <taxon>Bacteria</taxon>
        <taxon>Pseudomonadati</taxon>
        <taxon>Pseudomonadota</taxon>
        <taxon>Betaproteobacteria</taxon>
        <taxon>Burkholderiales</taxon>
        <taxon>Oxalobacteraceae</taxon>
        <taxon>Glaciimonas</taxon>
    </lineage>
</organism>
<name>A0A840RPT9_9BURK</name>
<evidence type="ECO:0000259" key="13">
    <source>
        <dbReference type="PROSITE" id="PS50109"/>
    </source>
</evidence>
<accession>A0A840RPT9</accession>
<dbReference type="Pfam" id="PF00512">
    <property type="entry name" value="HisKA"/>
    <property type="match status" value="1"/>
</dbReference>
<dbReference type="InterPro" id="IPR013767">
    <property type="entry name" value="PAS_fold"/>
</dbReference>
<keyword evidence="11 12" id="KW-0472">Membrane</keyword>
<keyword evidence="17" id="KW-1185">Reference proteome</keyword>
<dbReference type="PROSITE" id="PS50885">
    <property type="entry name" value="HAMP"/>
    <property type="match status" value="1"/>
</dbReference>
<dbReference type="CDD" id="cd18774">
    <property type="entry name" value="PDC2_HK_sensor"/>
    <property type="match status" value="1"/>
</dbReference>
<dbReference type="Gene3D" id="6.10.340.10">
    <property type="match status" value="1"/>
</dbReference>
<evidence type="ECO:0000256" key="6">
    <source>
        <dbReference type="ARBA" id="ARBA00022679"/>
    </source>
</evidence>
<dbReference type="InterPro" id="IPR036097">
    <property type="entry name" value="HisK_dim/P_sf"/>
</dbReference>
<sequence length="794" mass="87970">MPFIPLKLKKYLSMRGVGLYLALTFSALSLLLTCILVEVIEIAATNSVETRIGNGLAERATQTSDAFDRGLFERYREVRLMANREDMVTISDNLHDNRVQRRRQLETLQTTYPYYAWIGMTDANGKVIVAAHGLLEGMDASRLPWFNNALSGINLGDVHEATLLAKLLPADKYPINEPVRIIDIAFPYLDKAGKTAGVLAAHLSWHWADDIKRSMFTARDQSNIDSVIVNKDGKVLLGPAELEGKTINLPSLKLAQKSAAGYTVETWPDNQRYLVGFSRSTGYQSYPGMGWTILVRQSETAALLPLKKIQLKVLWSGAAAAILFSLVGLIVARNIILPLRALAKSAQRIQNGEIVNIPAPSSNSNYFEVQALTASLNALVGNLFKKESALKELNLTLEKRVELRTAELGEALTKVTVSENRIQSILESAQAAFVGVDSRGNFSDWNTQAEKMFGWTRQEVLGKQMSRTIVPLRFQAIIDKTIAQVYQARSADRSRTATDTGNTNAMKFLNHRMERLVLDRENNEFPVEITISLVDDRDNYFFSAFLHDISDRKQIERMKNDFISTVSHELRTPLTSIRGSIGLLVGGVAGELPAQAKSLLEIASKNCARLVRLINDVLDIEKIESGNMRFEMVNQPLLSLAQQAVEATQGYAATFNVRLIMSVASHERTVQISGDRDRLIQVLINLLSNAIKYSPTGGTVTLQLDQHKEAGKDWVRISVIDHGSGISKEFRPRIFQKFAMGDSADSRKKGGTGLGLSISKHLVEQHGGRIDFFSATGHPTKFFIDLPSIAALSV</sequence>
<dbReference type="NCBIfam" id="TIGR00229">
    <property type="entry name" value="sensory_box"/>
    <property type="match status" value="1"/>
</dbReference>
<dbReference type="GO" id="GO:0005886">
    <property type="term" value="C:plasma membrane"/>
    <property type="evidence" value="ECO:0007669"/>
    <property type="project" value="UniProtKB-SubCell"/>
</dbReference>
<evidence type="ECO:0000256" key="8">
    <source>
        <dbReference type="ARBA" id="ARBA00022777"/>
    </source>
</evidence>
<feature type="domain" description="HAMP" evidence="15">
    <location>
        <begin position="333"/>
        <end position="388"/>
    </location>
</feature>
<keyword evidence="9 12" id="KW-1133">Transmembrane helix</keyword>
<dbReference type="GO" id="GO:0000155">
    <property type="term" value="F:phosphorelay sensor kinase activity"/>
    <property type="evidence" value="ECO:0007669"/>
    <property type="project" value="InterPro"/>
</dbReference>
<evidence type="ECO:0000256" key="11">
    <source>
        <dbReference type="ARBA" id="ARBA00023136"/>
    </source>
</evidence>
<dbReference type="SMART" id="SM00091">
    <property type="entry name" value="PAS"/>
    <property type="match status" value="1"/>
</dbReference>
<keyword evidence="6" id="KW-0808">Transferase</keyword>
<feature type="domain" description="Histidine kinase" evidence="13">
    <location>
        <begin position="565"/>
        <end position="790"/>
    </location>
</feature>
<evidence type="ECO:0000256" key="4">
    <source>
        <dbReference type="ARBA" id="ARBA00022475"/>
    </source>
</evidence>
<dbReference type="Gene3D" id="3.30.450.20">
    <property type="entry name" value="PAS domain"/>
    <property type="match status" value="2"/>
</dbReference>
<dbReference type="CDD" id="cd16922">
    <property type="entry name" value="HATPase_EvgS-ArcB-TorS-like"/>
    <property type="match status" value="1"/>
</dbReference>